<reference evidence="5 6" key="1">
    <citation type="submission" date="2020-05" db="EMBL/GenBank/DDBJ databases">
        <title>Ramlibacter rhizophilus sp. nov., isolated from rhizosphere soil of national flower Mugunghwa from South Korea.</title>
        <authorList>
            <person name="Zheng-Fei Y."/>
            <person name="Huan T."/>
        </authorList>
    </citation>
    <scope>NUCLEOTIDE SEQUENCE [LARGE SCALE GENOMIC DNA]</scope>
    <source>
        <strain evidence="5 6">H242</strain>
    </source>
</reference>
<dbReference type="CDD" id="cd17546">
    <property type="entry name" value="REC_hyHK_CKI1_RcsC-like"/>
    <property type="match status" value="2"/>
</dbReference>
<keyword evidence="6" id="KW-1185">Reference proteome</keyword>
<evidence type="ECO:0000313" key="6">
    <source>
        <dbReference type="Proteomes" id="UP000500826"/>
    </source>
</evidence>
<dbReference type="EMBL" id="CP053418">
    <property type="protein sequence ID" value="QJW83614.1"/>
    <property type="molecule type" value="Genomic_DNA"/>
</dbReference>
<dbReference type="SMART" id="SM00448">
    <property type="entry name" value="REC"/>
    <property type="match status" value="2"/>
</dbReference>
<feature type="compositionally biased region" description="Low complexity" evidence="3">
    <location>
        <begin position="339"/>
        <end position="355"/>
    </location>
</feature>
<feature type="region of interest" description="Disordered" evidence="3">
    <location>
        <begin position="278"/>
        <end position="312"/>
    </location>
</feature>
<feature type="compositionally biased region" description="Basic residues" evidence="3">
    <location>
        <begin position="356"/>
        <end position="373"/>
    </location>
</feature>
<feature type="domain" description="Response regulatory" evidence="4">
    <location>
        <begin position="182"/>
        <end position="373"/>
    </location>
</feature>
<dbReference type="PANTHER" id="PTHR45339:SF6">
    <property type="entry name" value="SENSORY HISTIDINE PROTEIN KINASE"/>
    <property type="match status" value="1"/>
</dbReference>
<dbReference type="SUPFAM" id="SSF52172">
    <property type="entry name" value="CheY-like"/>
    <property type="match status" value="2"/>
</dbReference>
<dbReference type="PANTHER" id="PTHR45339">
    <property type="entry name" value="HYBRID SIGNAL TRANSDUCTION HISTIDINE KINASE J"/>
    <property type="match status" value="1"/>
</dbReference>
<feature type="region of interest" description="Disordered" evidence="3">
    <location>
        <begin position="327"/>
        <end position="373"/>
    </location>
</feature>
<name>A0ABX6P268_9BURK</name>
<evidence type="ECO:0000256" key="1">
    <source>
        <dbReference type="ARBA" id="ARBA00022553"/>
    </source>
</evidence>
<dbReference type="Proteomes" id="UP000500826">
    <property type="component" value="Chromosome"/>
</dbReference>
<dbReference type="InterPro" id="IPR011006">
    <property type="entry name" value="CheY-like_superfamily"/>
</dbReference>
<evidence type="ECO:0000313" key="5">
    <source>
        <dbReference type="EMBL" id="QJW83614.1"/>
    </source>
</evidence>
<accession>A0ABX6P268</accession>
<evidence type="ECO:0000259" key="4">
    <source>
        <dbReference type="PROSITE" id="PS50110"/>
    </source>
</evidence>
<evidence type="ECO:0000256" key="2">
    <source>
        <dbReference type="PROSITE-ProRule" id="PRU00169"/>
    </source>
</evidence>
<evidence type="ECO:0000256" key="3">
    <source>
        <dbReference type="SAM" id="MobiDB-lite"/>
    </source>
</evidence>
<feature type="modified residue" description="4-aspartylphosphate" evidence="2">
    <location>
        <position position="97"/>
    </location>
</feature>
<keyword evidence="1 2" id="KW-0597">Phosphoprotein</keyword>
<organism evidence="5 6">
    <name type="scientific">Ramlibacter terrae</name>
    <dbReference type="NCBI Taxonomy" id="2732511"/>
    <lineage>
        <taxon>Bacteria</taxon>
        <taxon>Pseudomonadati</taxon>
        <taxon>Pseudomonadota</taxon>
        <taxon>Betaproteobacteria</taxon>
        <taxon>Burkholderiales</taxon>
        <taxon>Comamonadaceae</taxon>
        <taxon>Ramlibacter</taxon>
    </lineage>
</organism>
<proteinExistence type="predicted"/>
<dbReference type="InterPro" id="IPR001789">
    <property type="entry name" value="Sig_transdc_resp-reg_receiver"/>
</dbReference>
<feature type="domain" description="Response regulatory" evidence="4">
    <location>
        <begin position="47"/>
        <end position="162"/>
    </location>
</feature>
<protein>
    <submittedName>
        <fullName evidence="5">Response regulator</fullName>
    </submittedName>
</protein>
<dbReference type="Pfam" id="PF00072">
    <property type="entry name" value="Response_reg"/>
    <property type="match status" value="2"/>
</dbReference>
<feature type="modified residue" description="4-aspartylphosphate" evidence="2">
    <location>
        <position position="236"/>
    </location>
</feature>
<dbReference type="Gene3D" id="3.40.50.2300">
    <property type="match status" value="2"/>
</dbReference>
<sequence>MELMGGTISVRSEPGQGSTFSFTVRVPLAELPEEEIALDPAALHGKRVLVVDDHAVNVRVLTRQLRQWGMRVASAESGAKALDVLEQGGHPDVVITDMHMPGMDGVELARLVRELPGCAQLPLVLLSSGFLPGGSRGHSLFNVRLLKPARQSQLHEALVRSLSGEGPAARAALRPDVRKNKTIPVADDNQVNVKVACGILARLGYDAVAAEDGEQAIEAVAGSIASGRRIAAVLMDVHMPRMDGLEATRAIVRRFGDAAADHRADRGRFHRGPRALRHRRHAGLPHQAAADRRAHAHAGPVDRRRAAGIDSGAGRWPCSMWPGWKSSATSTPAWKSRARSSSCSSTTFRSASASSCRRRPTATWRRWRRPRTR</sequence>
<dbReference type="PROSITE" id="PS50110">
    <property type="entry name" value="RESPONSE_REGULATORY"/>
    <property type="match status" value="2"/>
</dbReference>
<gene>
    <name evidence="5" type="ORF">HK414_04560</name>
</gene>